<reference evidence="2" key="1">
    <citation type="submission" date="2013-07" db="EMBL/GenBank/DDBJ databases">
        <title>Transcriptome sequencing and developmental regulation of gene expression in Anopheles aquasalis.</title>
        <authorList>
            <consortium name="Brazilian Malaria Network (MCT/CNPq/MS/SCTIE/DECIT/PRONEX 555648/2009-5) and Research Network on Bioactive Molecules from Arthropod Vectors (NAP-MOBIARVE"/>
            <consortium name="University of Sao Paulo)"/>
            <person name="Marinotti O."/>
            <person name="Ribeiro J.M.C."/>
            <person name="Costa-da-Silva A.L."/>
            <person name="Silva M.C.P."/>
            <person name="Lopes A.R."/>
            <person name="Barros M.S."/>
            <person name="Sa-Nunes A."/>
            <person name="Konjin B.B."/>
            <person name="Carvalho E."/>
            <person name="Suesdek L."/>
            <person name="Silva-Neto M.A.C."/>
            <person name="Capurro M.L."/>
        </authorList>
    </citation>
    <scope>NUCLEOTIDE SEQUENCE</scope>
    <source>
        <tissue evidence="2">Whole body</tissue>
    </source>
</reference>
<dbReference type="PROSITE" id="PS51465">
    <property type="entry name" value="KAZAL_2"/>
    <property type="match status" value="1"/>
</dbReference>
<dbReference type="InterPro" id="IPR036058">
    <property type="entry name" value="Kazal_dom_sf"/>
</dbReference>
<dbReference type="AlphaFoldDB" id="T1DUA5"/>
<feature type="domain" description="Kazal-like" evidence="1">
    <location>
        <begin position="89"/>
        <end position="142"/>
    </location>
</feature>
<sequence>ALLSYRITSPTSQTWKWGEQSWLIRYQCCCAASASMYDAQINSPARTFDVRRAVQELLKRSIMRTKAMIFSIVLVLGLLLWSPCEADIYSEMATCACNLLYQPVCASNNETYSNECVLKCATETPTGRRIGLHKIKDGHCNEEF</sequence>
<proteinExistence type="evidence at transcript level"/>
<protein>
    <submittedName>
        <fullName evidence="2">Putative kazal type serine protease inhibitor</fullName>
    </submittedName>
</protein>
<dbReference type="EMBL" id="GAMD01000329">
    <property type="protein sequence ID" value="JAB01262.1"/>
    <property type="molecule type" value="mRNA"/>
</dbReference>
<accession>T1DUA5</accession>
<dbReference type="SUPFAM" id="SSF100895">
    <property type="entry name" value="Kazal-type serine protease inhibitors"/>
    <property type="match status" value="1"/>
</dbReference>
<name>T1DUA5_ANOAQ</name>
<feature type="non-terminal residue" evidence="2">
    <location>
        <position position="1"/>
    </location>
</feature>
<evidence type="ECO:0000259" key="1">
    <source>
        <dbReference type="PROSITE" id="PS51465"/>
    </source>
</evidence>
<dbReference type="VEuPathDB" id="VectorBase:AAQUA_003169"/>
<dbReference type="InterPro" id="IPR002350">
    <property type="entry name" value="Kazal_dom"/>
</dbReference>
<dbReference type="Pfam" id="PF00050">
    <property type="entry name" value="Kazal_1"/>
    <property type="match status" value="1"/>
</dbReference>
<evidence type="ECO:0000313" key="2">
    <source>
        <dbReference type="EMBL" id="JAB01262.1"/>
    </source>
</evidence>
<dbReference type="CDD" id="cd00104">
    <property type="entry name" value="KAZAL_FS"/>
    <property type="match status" value="1"/>
</dbReference>
<dbReference type="SMART" id="SM00280">
    <property type="entry name" value="KAZAL"/>
    <property type="match status" value="1"/>
</dbReference>
<dbReference type="Gene3D" id="3.30.60.30">
    <property type="match status" value="1"/>
</dbReference>
<dbReference type="PROSITE" id="PS00282">
    <property type="entry name" value="KAZAL_1"/>
    <property type="match status" value="1"/>
</dbReference>
<organism evidence="2">
    <name type="scientific">Anopheles aquasalis</name>
    <name type="common">Malaria mosquito</name>
    <dbReference type="NCBI Taxonomy" id="42839"/>
    <lineage>
        <taxon>Eukaryota</taxon>
        <taxon>Metazoa</taxon>
        <taxon>Ecdysozoa</taxon>
        <taxon>Arthropoda</taxon>
        <taxon>Hexapoda</taxon>
        <taxon>Insecta</taxon>
        <taxon>Pterygota</taxon>
        <taxon>Neoptera</taxon>
        <taxon>Endopterygota</taxon>
        <taxon>Diptera</taxon>
        <taxon>Nematocera</taxon>
        <taxon>Culicoidea</taxon>
        <taxon>Culicidae</taxon>
        <taxon>Anophelinae</taxon>
        <taxon>Anopheles</taxon>
    </lineage>
</organism>